<dbReference type="Pfam" id="PF02219">
    <property type="entry name" value="MTHFR"/>
    <property type="match status" value="1"/>
</dbReference>
<accession>A0A1M6NRG0</accession>
<dbReference type="OrthoDB" id="9812555at2"/>
<evidence type="ECO:0000256" key="7">
    <source>
        <dbReference type="ARBA" id="ARBA00023002"/>
    </source>
</evidence>
<dbReference type="PANTHER" id="PTHR45754:SF3">
    <property type="entry name" value="METHYLENETETRAHYDROFOLATE REDUCTASE (NADPH)"/>
    <property type="match status" value="1"/>
</dbReference>
<dbReference type="SUPFAM" id="SSF51730">
    <property type="entry name" value="FAD-linked oxidoreductase"/>
    <property type="match status" value="1"/>
</dbReference>
<dbReference type="NCBIfam" id="TIGR00676">
    <property type="entry name" value="fadh2"/>
    <property type="match status" value="1"/>
</dbReference>
<proteinExistence type="inferred from homology"/>
<keyword evidence="5 12" id="KW-0285">Flavoprotein</keyword>
<evidence type="ECO:0000313" key="14">
    <source>
        <dbReference type="Proteomes" id="UP000322917"/>
    </source>
</evidence>
<dbReference type="GO" id="GO:0071949">
    <property type="term" value="F:FAD binding"/>
    <property type="evidence" value="ECO:0007669"/>
    <property type="project" value="TreeGrafter"/>
</dbReference>
<dbReference type="CDD" id="cd00537">
    <property type="entry name" value="MTHFR"/>
    <property type="match status" value="1"/>
</dbReference>
<evidence type="ECO:0000256" key="4">
    <source>
        <dbReference type="ARBA" id="ARBA00022605"/>
    </source>
</evidence>
<comment type="catalytic activity">
    <reaction evidence="11">
        <text>(6S)-5-methyl-5,6,7,8-tetrahydrofolate + NAD(+) = (6R)-5,10-methylene-5,6,7,8-tetrahydrofolate + NADH + H(+)</text>
        <dbReference type="Rhea" id="RHEA:19821"/>
        <dbReference type="ChEBI" id="CHEBI:15378"/>
        <dbReference type="ChEBI" id="CHEBI:15636"/>
        <dbReference type="ChEBI" id="CHEBI:18608"/>
        <dbReference type="ChEBI" id="CHEBI:57540"/>
        <dbReference type="ChEBI" id="CHEBI:57945"/>
        <dbReference type="EC" id="1.5.1.54"/>
    </reaction>
    <physiologicalReaction direction="right-to-left" evidence="11">
        <dbReference type="Rhea" id="RHEA:19823"/>
    </physiologicalReaction>
</comment>
<keyword evidence="7 12" id="KW-0560">Oxidoreductase</keyword>
<keyword evidence="4" id="KW-0028">Amino-acid biosynthesis</keyword>
<dbReference type="PANTHER" id="PTHR45754">
    <property type="entry name" value="METHYLENETETRAHYDROFOLATE REDUCTASE"/>
    <property type="match status" value="1"/>
</dbReference>
<evidence type="ECO:0000256" key="2">
    <source>
        <dbReference type="ARBA" id="ARBA00004777"/>
    </source>
</evidence>
<evidence type="ECO:0000256" key="10">
    <source>
        <dbReference type="ARBA" id="ARBA00034478"/>
    </source>
</evidence>
<evidence type="ECO:0000256" key="5">
    <source>
        <dbReference type="ARBA" id="ARBA00022630"/>
    </source>
</evidence>
<organism evidence="13 14">
    <name type="scientific">Propionispora hippei DSM 15287</name>
    <dbReference type="NCBI Taxonomy" id="1123003"/>
    <lineage>
        <taxon>Bacteria</taxon>
        <taxon>Bacillati</taxon>
        <taxon>Bacillota</taxon>
        <taxon>Negativicutes</taxon>
        <taxon>Selenomonadales</taxon>
        <taxon>Sporomusaceae</taxon>
        <taxon>Propionispora</taxon>
    </lineage>
</organism>
<name>A0A1M6NRG0_9FIRM</name>
<evidence type="ECO:0000256" key="9">
    <source>
        <dbReference type="ARBA" id="ARBA00023167"/>
    </source>
</evidence>
<comment type="pathway">
    <text evidence="10">Amino-acid biosynthesis; L-methionine biosynthesis via de novo pathway.</text>
</comment>
<evidence type="ECO:0000256" key="12">
    <source>
        <dbReference type="RuleBase" id="RU003862"/>
    </source>
</evidence>
<keyword evidence="9" id="KW-0486">Methionine biosynthesis</keyword>
<keyword evidence="8" id="KW-0520">NAD</keyword>
<dbReference type="EC" id="1.5.1.54" evidence="12"/>
<evidence type="ECO:0000313" key="13">
    <source>
        <dbReference type="EMBL" id="SHJ98331.1"/>
    </source>
</evidence>
<dbReference type="Gene3D" id="3.20.20.220">
    <property type="match status" value="1"/>
</dbReference>
<comment type="similarity">
    <text evidence="3 12">Belongs to the methylenetetrahydrofolate reductase family.</text>
</comment>
<dbReference type="GO" id="GO:0106312">
    <property type="term" value="F:methylenetetrahydrofolate reductase (NADH) activity"/>
    <property type="evidence" value="ECO:0007669"/>
    <property type="project" value="UniProtKB-EC"/>
</dbReference>
<keyword evidence="14" id="KW-1185">Reference proteome</keyword>
<comment type="pathway">
    <text evidence="2 12">One-carbon metabolism; tetrahydrofolate interconversion.</text>
</comment>
<dbReference type="EMBL" id="FQZD01000057">
    <property type="protein sequence ID" value="SHJ98331.1"/>
    <property type="molecule type" value="Genomic_DNA"/>
</dbReference>
<sequence length="292" mass="32770">MYIRDLFYQRRKPVVSLEIFPPKPTLPLESVYATLEGLKELHPSFISVTYGAGGSNSARTIEIADKVKNHYGIEVLAHLTCVGLTREQITATLDKLAACQVDNILALRGDPPQGETAFVQPENGYRYAAQLVKHIKETGRFCIAAAAYPEGHIECRDMARNIEYLKYKAEQGADFLISQLFFDNDSYYYFREQMERAGIQCPMSIGIMPVLNAAQIERITALCGAQIPAALQKLLDRYRNSAEDMEKAGIEYACEQIADLQKTRFEGIHIYTMNKVAQVKSILQNTGLLTES</sequence>
<dbReference type="InterPro" id="IPR029041">
    <property type="entry name" value="FAD-linked_oxidoreductase-like"/>
</dbReference>
<dbReference type="InterPro" id="IPR004620">
    <property type="entry name" value="MTHF_reductase_bac"/>
</dbReference>
<evidence type="ECO:0000256" key="1">
    <source>
        <dbReference type="ARBA" id="ARBA00001974"/>
    </source>
</evidence>
<evidence type="ECO:0000256" key="3">
    <source>
        <dbReference type="ARBA" id="ARBA00006743"/>
    </source>
</evidence>
<keyword evidence="6 12" id="KW-0274">FAD</keyword>
<evidence type="ECO:0000256" key="11">
    <source>
        <dbReference type="ARBA" id="ARBA00048628"/>
    </source>
</evidence>
<dbReference type="GO" id="GO:0009086">
    <property type="term" value="P:methionine biosynthetic process"/>
    <property type="evidence" value="ECO:0007669"/>
    <property type="project" value="UniProtKB-KW"/>
</dbReference>
<dbReference type="GO" id="GO:0035999">
    <property type="term" value="P:tetrahydrofolate interconversion"/>
    <property type="evidence" value="ECO:0007669"/>
    <property type="project" value="UniProtKB-UniPathway"/>
</dbReference>
<gene>
    <name evidence="13" type="ORF">SAMN02745170_03847</name>
</gene>
<dbReference type="RefSeq" id="WP_149736389.1">
    <property type="nucleotide sequence ID" value="NZ_FQZD01000057.1"/>
</dbReference>
<dbReference type="Proteomes" id="UP000322917">
    <property type="component" value="Unassembled WGS sequence"/>
</dbReference>
<comment type="cofactor">
    <cofactor evidence="1 12">
        <name>FAD</name>
        <dbReference type="ChEBI" id="CHEBI:57692"/>
    </cofactor>
</comment>
<evidence type="ECO:0000256" key="8">
    <source>
        <dbReference type="ARBA" id="ARBA00023027"/>
    </source>
</evidence>
<reference evidence="13 14" key="1">
    <citation type="submission" date="2016-11" db="EMBL/GenBank/DDBJ databases">
        <authorList>
            <person name="Varghese N."/>
            <person name="Submissions S."/>
        </authorList>
    </citation>
    <scope>NUCLEOTIDE SEQUENCE [LARGE SCALE GENOMIC DNA]</scope>
    <source>
        <strain evidence="13 14">DSM 15287</strain>
    </source>
</reference>
<dbReference type="InterPro" id="IPR003171">
    <property type="entry name" value="Mehydrof_redctse-like"/>
</dbReference>
<dbReference type="AlphaFoldDB" id="A0A1M6NRG0"/>
<dbReference type="UniPathway" id="UPA00193"/>
<evidence type="ECO:0000256" key="6">
    <source>
        <dbReference type="ARBA" id="ARBA00022827"/>
    </source>
</evidence>
<protein>
    <recommendedName>
        <fullName evidence="12">Methylenetetrahydrofolate reductase</fullName>
        <ecNumber evidence="12">1.5.1.54</ecNumber>
    </recommendedName>
</protein>
<dbReference type="GO" id="GO:0005829">
    <property type="term" value="C:cytosol"/>
    <property type="evidence" value="ECO:0007669"/>
    <property type="project" value="InterPro"/>
</dbReference>